<organism evidence="3 4">
    <name type="scientific">Asparagus officinalis</name>
    <name type="common">Garden asparagus</name>
    <dbReference type="NCBI Taxonomy" id="4686"/>
    <lineage>
        <taxon>Eukaryota</taxon>
        <taxon>Viridiplantae</taxon>
        <taxon>Streptophyta</taxon>
        <taxon>Embryophyta</taxon>
        <taxon>Tracheophyta</taxon>
        <taxon>Spermatophyta</taxon>
        <taxon>Magnoliopsida</taxon>
        <taxon>Liliopsida</taxon>
        <taxon>Asparagales</taxon>
        <taxon>Asparagaceae</taxon>
        <taxon>Asparagoideae</taxon>
        <taxon>Asparagus</taxon>
    </lineage>
</organism>
<evidence type="ECO:0000313" key="4">
    <source>
        <dbReference type="Proteomes" id="UP000243459"/>
    </source>
</evidence>
<dbReference type="PROSITE" id="PS50076">
    <property type="entry name" value="DNAJ_2"/>
    <property type="match status" value="1"/>
</dbReference>
<dbReference type="SMART" id="SM00271">
    <property type="entry name" value="DnaJ"/>
    <property type="match status" value="1"/>
</dbReference>
<proteinExistence type="predicted"/>
<dbReference type="CDD" id="cd06257">
    <property type="entry name" value="DnaJ"/>
    <property type="match status" value="1"/>
</dbReference>
<dbReference type="Proteomes" id="UP000243459">
    <property type="component" value="Chromosome 7"/>
</dbReference>
<accession>A0A5P1EHK3</accession>
<dbReference type="Gramene" id="ONK65213">
    <property type="protein sequence ID" value="ONK65213"/>
    <property type="gene ID" value="A4U43_C07F34840"/>
</dbReference>
<feature type="domain" description="J" evidence="2">
    <location>
        <begin position="210"/>
        <end position="273"/>
    </location>
</feature>
<evidence type="ECO:0000313" key="3">
    <source>
        <dbReference type="EMBL" id="ONK65213.1"/>
    </source>
</evidence>
<dbReference type="Pfam" id="PF00226">
    <property type="entry name" value="DnaJ"/>
    <property type="match status" value="1"/>
</dbReference>
<dbReference type="InterPro" id="IPR001623">
    <property type="entry name" value="DnaJ_domain"/>
</dbReference>
<keyword evidence="4" id="KW-1185">Reference proteome</keyword>
<reference evidence="4" key="1">
    <citation type="journal article" date="2017" name="Nat. Commun.">
        <title>The asparagus genome sheds light on the origin and evolution of a young Y chromosome.</title>
        <authorList>
            <person name="Harkess A."/>
            <person name="Zhou J."/>
            <person name="Xu C."/>
            <person name="Bowers J.E."/>
            <person name="Van der Hulst R."/>
            <person name="Ayyampalayam S."/>
            <person name="Mercati F."/>
            <person name="Riccardi P."/>
            <person name="McKain M.R."/>
            <person name="Kakrana A."/>
            <person name="Tang H."/>
            <person name="Ray J."/>
            <person name="Groenendijk J."/>
            <person name="Arikit S."/>
            <person name="Mathioni S.M."/>
            <person name="Nakano M."/>
            <person name="Shan H."/>
            <person name="Telgmann-Rauber A."/>
            <person name="Kanno A."/>
            <person name="Yue Z."/>
            <person name="Chen H."/>
            <person name="Li W."/>
            <person name="Chen Y."/>
            <person name="Xu X."/>
            <person name="Zhang Y."/>
            <person name="Luo S."/>
            <person name="Chen H."/>
            <person name="Gao J."/>
            <person name="Mao Z."/>
            <person name="Pires J.C."/>
            <person name="Luo M."/>
            <person name="Kudrna D."/>
            <person name="Wing R.A."/>
            <person name="Meyers B.C."/>
            <person name="Yi K."/>
            <person name="Kong H."/>
            <person name="Lavrijsen P."/>
            <person name="Sunseri F."/>
            <person name="Falavigna A."/>
            <person name="Ye Y."/>
            <person name="Leebens-Mack J.H."/>
            <person name="Chen G."/>
        </authorList>
    </citation>
    <scope>NUCLEOTIDE SEQUENCE [LARGE SCALE GENOMIC DNA]</scope>
    <source>
        <strain evidence="4">cv. DH0086</strain>
    </source>
</reference>
<dbReference type="InterPro" id="IPR036869">
    <property type="entry name" value="J_dom_sf"/>
</dbReference>
<feature type="compositionally biased region" description="Polar residues" evidence="1">
    <location>
        <begin position="178"/>
        <end position="191"/>
    </location>
</feature>
<evidence type="ECO:0000256" key="1">
    <source>
        <dbReference type="SAM" id="MobiDB-lite"/>
    </source>
</evidence>
<sequence>MMNHAVKYSNSIPQFSPCNLRSISLFHSTPVLERKRRSHYNYGGGSHKTKRFNYYAKRMSRIESKRALLRNMSDYAEYLFQSWKDEDDPHSFSSNDDTAWFRRKYWSKGAKVNGFGSNEPQWGKYNNKRKGGFNFCANEEEEEEDDDDDDAETIFRSAFGGGGFYYWSFETSDNFHWRNRSGQTNRTSSWNWRDETDDEVDSPPKSDLTSERLALGLKSYGPIKLEEVKNAYRACALRWHPDRHQGSSKTVAEEKFKHCSAAYKSLCDKLTAQ</sequence>
<dbReference type="PANTHER" id="PTHR45376:SF1">
    <property type="entry name" value="CHAPERONE DNAJ-DOMAIN SUPERFAMILY PROTEIN-RELATED"/>
    <property type="match status" value="1"/>
</dbReference>
<dbReference type="GO" id="GO:0005783">
    <property type="term" value="C:endoplasmic reticulum"/>
    <property type="evidence" value="ECO:0007669"/>
    <property type="project" value="UniProtKB-ARBA"/>
</dbReference>
<dbReference type="Gene3D" id="1.10.287.110">
    <property type="entry name" value="DnaJ domain"/>
    <property type="match status" value="1"/>
</dbReference>
<dbReference type="PRINTS" id="PR00625">
    <property type="entry name" value="JDOMAIN"/>
</dbReference>
<name>A0A5P1EHK3_ASPOF</name>
<dbReference type="SUPFAM" id="SSF46565">
    <property type="entry name" value="Chaperone J-domain"/>
    <property type="match status" value="1"/>
</dbReference>
<dbReference type="EMBL" id="CM007387">
    <property type="protein sequence ID" value="ONK65213.1"/>
    <property type="molecule type" value="Genomic_DNA"/>
</dbReference>
<evidence type="ECO:0000259" key="2">
    <source>
        <dbReference type="PROSITE" id="PS50076"/>
    </source>
</evidence>
<dbReference type="OrthoDB" id="10250354at2759"/>
<dbReference type="OMA" id="SRRWSYE"/>
<protein>
    <recommendedName>
        <fullName evidence="2">J domain-containing protein</fullName>
    </recommendedName>
</protein>
<dbReference type="AlphaFoldDB" id="A0A5P1EHK3"/>
<feature type="region of interest" description="Disordered" evidence="1">
    <location>
        <begin position="178"/>
        <end position="208"/>
    </location>
</feature>
<gene>
    <name evidence="3" type="ORF">A4U43_C07F34840</name>
</gene>
<dbReference type="PANTHER" id="PTHR45376">
    <property type="entry name" value="CHAPERONE DNAJ-DOMAIN SUPERFAMILY PROTEIN-RELATED"/>
    <property type="match status" value="1"/>
</dbReference>